<evidence type="ECO:0000256" key="7">
    <source>
        <dbReference type="ARBA" id="ARBA00022793"/>
    </source>
</evidence>
<sequence>MGSPSELIYRSSHAEKHSPEKDAGVRLTMATVPLGRYLWERIHQCGVNDIFGVPGDFNLTLLDHIYDVKGLNWTGNTNELNAAYAADGYARVRNGAGCVVTTHGVGELSALNAIAGSMTEQVKVISVVGQTSRAMQKNKMMIHHSIGFQPDHQIFSKASKDFRCAAAELQTEEGAPEEIDRVLRECFLQSKPVYIFFPIDLVDRPVSAKALEKPLDLVNHGDEKSIEEAAKAVIEALSSSKNPSIFVDCLVQRHQAVDEVRQLVDKLAIPIYSSNMSKGIIDETHPNYVGLYNGLPSGPGVQAAIQASDLMLVVGSLPSDTNSGGFTRKMAPEKMVAIATEVVSIRGQKSFSNVPIKALLRKLVEQVPLDGMPKVEKPKLPERPVEDDIDSKMITQSWVWHRLAEFLQPQDVVFGETGTAAFGIPDTTFPAGITWHTQTYYGSIGWAAPAAFGSEIALADLAASQSRARGRTILITGDGSLMLTVQEIGNMVKQKTSPILFVINNAGYTIERVIHGAKQSYNDIVPFDYSHMLPFFNMPEADAKQNFHRAETKAELEEILKRESVQNPKTVQVVEIVMDAMDVPWRLSTQIATRGPEAVKEMKEAGFKVREMGKTEGFWN</sequence>
<comment type="cofactor">
    <cofactor evidence="2">
        <name>thiamine diphosphate</name>
        <dbReference type="ChEBI" id="CHEBI:58937"/>
    </cofactor>
</comment>
<dbReference type="Pfam" id="PF02775">
    <property type="entry name" value="TPP_enzyme_C"/>
    <property type="match status" value="1"/>
</dbReference>
<dbReference type="InterPro" id="IPR029035">
    <property type="entry name" value="DHS-like_NAD/FAD-binding_dom"/>
</dbReference>
<comment type="similarity">
    <text evidence="3 12">Belongs to the TPP enzyme family.</text>
</comment>
<dbReference type="InterPro" id="IPR047213">
    <property type="entry name" value="TPP_PYR_PDC_IPDC-like"/>
</dbReference>
<evidence type="ECO:0000259" key="14">
    <source>
        <dbReference type="Pfam" id="PF00205"/>
    </source>
</evidence>
<dbReference type="GO" id="GO:0030976">
    <property type="term" value="F:thiamine pyrophosphate binding"/>
    <property type="evidence" value="ECO:0007669"/>
    <property type="project" value="InterPro"/>
</dbReference>
<feature type="domain" description="Thiamine pyrophosphate enzyme central" evidence="14">
    <location>
        <begin position="231"/>
        <end position="364"/>
    </location>
</feature>
<dbReference type="InterPro" id="IPR012110">
    <property type="entry name" value="PDC/IPDC-like"/>
</dbReference>
<dbReference type="InterPro" id="IPR047214">
    <property type="entry name" value="TPP_PDC_IPDC"/>
</dbReference>
<feature type="region of interest" description="Disordered" evidence="13">
    <location>
        <begin position="1"/>
        <end position="22"/>
    </location>
</feature>
<proteinExistence type="inferred from homology"/>
<keyword evidence="6 11" id="KW-0479">Metal-binding</keyword>
<dbReference type="FunFam" id="3.40.50.970:FF:000019">
    <property type="entry name" value="Pyruvate decarboxylase isozyme"/>
    <property type="match status" value="1"/>
</dbReference>
<accession>A0A3M7DGZ0</accession>
<dbReference type="Pfam" id="PF00205">
    <property type="entry name" value="TPP_enzyme_M"/>
    <property type="match status" value="1"/>
</dbReference>
<evidence type="ECO:0000313" key="18">
    <source>
        <dbReference type="Proteomes" id="UP000269276"/>
    </source>
</evidence>
<evidence type="ECO:0000259" key="15">
    <source>
        <dbReference type="Pfam" id="PF02775"/>
    </source>
</evidence>
<feature type="domain" description="Thiamine pyrophosphate enzyme N-terminal TPP-binding" evidence="16">
    <location>
        <begin position="35"/>
        <end position="140"/>
    </location>
</feature>
<dbReference type="PIRSF" id="PIRSF036565">
    <property type="entry name" value="Pyruvt_ip_decrb"/>
    <property type="match status" value="1"/>
</dbReference>
<dbReference type="AlphaFoldDB" id="A0A3M7DGZ0"/>
<evidence type="ECO:0000313" key="17">
    <source>
        <dbReference type="EMBL" id="RMY63484.1"/>
    </source>
</evidence>
<evidence type="ECO:0000256" key="4">
    <source>
        <dbReference type="ARBA" id="ARBA00013202"/>
    </source>
</evidence>
<dbReference type="InterPro" id="IPR012000">
    <property type="entry name" value="Thiamin_PyroP_enz_cen_dom"/>
</dbReference>
<keyword evidence="7" id="KW-0210">Decarboxylase</keyword>
<dbReference type="GO" id="GO:0000287">
    <property type="term" value="F:magnesium ion binding"/>
    <property type="evidence" value="ECO:0007669"/>
    <property type="project" value="InterPro"/>
</dbReference>
<dbReference type="SUPFAM" id="SSF52518">
    <property type="entry name" value="Thiamin diphosphate-binding fold (THDP-binding)"/>
    <property type="match status" value="2"/>
</dbReference>
<comment type="caution">
    <text evidence="17">The sequence shown here is derived from an EMBL/GenBank/DDBJ whole genome shotgun (WGS) entry which is preliminary data.</text>
</comment>
<dbReference type="InterPro" id="IPR012001">
    <property type="entry name" value="Thiamin_PyroP_enz_TPP-bd_dom"/>
</dbReference>
<evidence type="ECO:0000256" key="8">
    <source>
        <dbReference type="ARBA" id="ARBA00022842"/>
    </source>
</evidence>
<dbReference type="GO" id="GO:0000949">
    <property type="term" value="P:aromatic amino acid family catabolic process to alcohol via Ehrlich pathway"/>
    <property type="evidence" value="ECO:0007669"/>
    <property type="project" value="TreeGrafter"/>
</dbReference>
<dbReference type="PANTHER" id="PTHR43452">
    <property type="entry name" value="PYRUVATE DECARBOXYLASE"/>
    <property type="match status" value="1"/>
</dbReference>
<evidence type="ECO:0000259" key="16">
    <source>
        <dbReference type="Pfam" id="PF02776"/>
    </source>
</evidence>
<dbReference type="Gene3D" id="3.40.50.970">
    <property type="match status" value="2"/>
</dbReference>
<keyword evidence="8 11" id="KW-0460">Magnesium</keyword>
<protein>
    <recommendedName>
        <fullName evidence="5">Pyruvate decarboxylase</fullName>
        <ecNumber evidence="4">4.1.1.1</ecNumber>
    </recommendedName>
</protein>
<feature type="binding site" evidence="11">
    <location>
        <position position="507"/>
    </location>
    <ligand>
        <name>Mg(2+)</name>
        <dbReference type="ChEBI" id="CHEBI:18420"/>
    </ligand>
</feature>
<evidence type="ECO:0000256" key="2">
    <source>
        <dbReference type="ARBA" id="ARBA00001964"/>
    </source>
</evidence>
<dbReference type="SUPFAM" id="SSF52467">
    <property type="entry name" value="DHS-like NAD/FAD-binding domain"/>
    <property type="match status" value="1"/>
</dbReference>
<dbReference type="CDD" id="cd07038">
    <property type="entry name" value="TPP_PYR_PDC_IPDC_like"/>
    <property type="match status" value="1"/>
</dbReference>
<keyword evidence="10" id="KW-0456">Lyase</keyword>
<dbReference type="CDD" id="cd02005">
    <property type="entry name" value="TPP_PDC_IPDC"/>
    <property type="match status" value="1"/>
</dbReference>
<dbReference type="InterPro" id="IPR011766">
    <property type="entry name" value="TPP_enzyme_TPP-bd"/>
</dbReference>
<comment type="catalytic activity">
    <reaction evidence="1">
        <text>a 2-oxocarboxylate + H(+) = an aldehyde + CO2</text>
        <dbReference type="Rhea" id="RHEA:11628"/>
        <dbReference type="ChEBI" id="CHEBI:15378"/>
        <dbReference type="ChEBI" id="CHEBI:16526"/>
        <dbReference type="ChEBI" id="CHEBI:17478"/>
        <dbReference type="ChEBI" id="CHEBI:35179"/>
        <dbReference type="EC" id="4.1.1.1"/>
    </reaction>
</comment>
<feature type="binding site" evidence="11">
    <location>
        <position position="505"/>
    </location>
    <ligand>
        <name>Mg(2+)</name>
        <dbReference type="ChEBI" id="CHEBI:18420"/>
    </ligand>
</feature>
<keyword evidence="9 12" id="KW-0786">Thiamine pyrophosphate</keyword>
<evidence type="ECO:0000256" key="10">
    <source>
        <dbReference type="ARBA" id="ARBA00023239"/>
    </source>
</evidence>
<evidence type="ECO:0000256" key="1">
    <source>
        <dbReference type="ARBA" id="ARBA00001041"/>
    </source>
</evidence>
<evidence type="ECO:0000256" key="3">
    <source>
        <dbReference type="ARBA" id="ARBA00007812"/>
    </source>
</evidence>
<organism evidence="17 18">
    <name type="scientific">Hortaea werneckii</name>
    <name type="common">Black yeast</name>
    <name type="synonym">Cladosporium werneckii</name>
    <dbReference type="NCBI Taxonomy" id="91943"/>
    <lineage>
        <taxon>Eukaryota</taxon>
        <taxon>Fungi</taxon>
        <taxon>Dikarya</taxon>
        <taxon>Ascomycota</taxon>
        <taxon>Pezizomycotina</taxon>
        <taxon>Dothideomycetes</taxon>
        <taxon>Dothideomycetidae</taxon>
        <taxon>Mycosphaerellales</taxon>
        <taxon>Teratosphaeriaceae</taxon>
        <taxon>Hortaea</taxon>
    </lineage>
</organism>
<comment type="cofactor">
    <cofactor evidence="11">
        <name>Mg(2+)</name>
        <dbReference type="ChEBI" id="CHEBI:18420"/>
    </cofactor>
    <text evidence="11">Binds 1 Mg(2+) per subunit.</text>
</comment>
<evidence type="ECO:0000256" key="9">
    <source>
        <dbReference type="ARBA" id="ARBA00023052"/>
    </source>
</evidence>
<dbReference type="PANTHER" id="PTHR43452:SF30">
    <property type="entry name" value="PYRUVATE DECARBOXYLASE ISOZYME 1-RELATED"/>
    <property type="match status" value="1"/>
</dbReference>
<evidence type="ECO:0000256" key="5">
    <source>
        <dbReference type="ARBA" id="ARBA00014422"/>
    </source>
</evidence>
<dbReference type="GO" id="GO:0004737">
    <property type="term" value="F:pyruvate decarboxylase activity"/>
    <property type="evidence" value="ECO:0007669"/>
    <property type="project" value="UniProtKB-EC"/>
</dbReference>
<dbReference type="FunFam" id="3.40.50.970:FF:000024">
    <property type="entry name" value="Pyruvate decarboxylase isozyme"/>
    <property type="match status" value="1"/>
</dbReference>
<name>A0A3M7DGZ0_HORWE</name>
<dbReference type="Gene3D" id="3.40.50.1220">
    <property type="entry name" value="TPP-binding domain"/>
    <property type="match status" value="1"/>
</dbReference>
<evidence type="ECO:0000256" key="11">
    <source>
        <dbReference type="PIRSR" id="PIRSR036565-2"/>
    </source>
</evidence>
<gene>
    <name evidence="17" type="ORF">D0863_10519</name>
</gene>
<dbReference type="Proteomes" id="UP000269276">
    <property type="component" value="Unassembled WGS sequence"/>
</dbReference>
<evidence type="ECO:0000256" key="6">
    <source>
        <dbReference type="ARBA" id="ARBA00022723"/>
    </source>
</evidence>
<dbReference type="Pfam" id="PF02776">
    <property type="entry name" value="TPP_enzyme_N"/>
    <property type="match status" value="1"/>
</dbReference>
<dbReference type="VEuPathDB" id="FungiDB:BTJ68_11483"/>
<feature type="compositionally biased region" description="Basic and acidic residues" evidence="13">
    <location>
        <begin position="12"/>
        <end position="22"/>
    </location>
</feature>
<feature type="domain" description="Thiamine pyrophosphate enzyme TPP-binding" evidence="15">
    <location>
        <begin position="434"/>
        <end position="563"/>
    </location>
</feature>
<dbReference type="EMBL" id="QWIP01000459">
    <property type="protein sequence ID" value="RMY63484.1"/>
    <property type="molecule type" value="Genomic_DNA"/>
</dbReference>
<dbReference type="InterPro" id="IPR029061">
    <property type="entry name" value="THDP-binding"/>
</dbReference>
<evidence type="ECO:0000256" key="12">
    <source>
        <dbReference type="RuleBase" id="RU362132"/>
    </source>
</evidence>
<dbReference type="GO" id="GO:0005634">
    <property type="term" value="C:nucleus"/>
    <property type="evidence" value="ECO:0007669"/>
    <property type="project" value="TreeGrafter"/>
</dbReference>
<evidence type="ECO:0000256" key="13">
    <source>
        <dbReference type="SAM" id="MobiDB-lite"/>
    </source>
</evidence>
<reference evidence="17 18" key="1">
    <citation type="journal article" date="2018" name="BMC Genomics">
        <title>Genomic evidence for intraspecific hybridization in a clonal and extremely halotolerant yeast.</title>
        <authorList>
            <person name="Gostincar C."/>
            <person name="Stajich J.E."/>
            <person name="Zupancic J."/>
            <person name="Zalar P."/>
            <person name="Gunde-Cimerman N."/>
        </authorList>
    </citation>
    <scope>NUCLEOTIDE SEQUENCE [LARGE SCALE GENOMIC DNA]</scope>
    <source>
        <strain evidence="17 18">EXF-2682</strain>
    </source>
</reference>
<dbReference type="GO" id="GO:0005829">
    <property type="term" value="C:cytosol"/>
    <property type="evidence" value="ECO:0007669"/>
    <property type="project" value="TreeGrafter"/>
</dbReference>
<dbReference type="EC" id="4.1.1.1" evidence="4"/>
<feature type="binding site" evidence="11">
    <location>
        <position position="478"/>
    </location>
    <ligand>
        <name>Mg(2+)</name>
        <dbReference type="ChEBI" id="CHEBI:18420"/>
    </ligand>
</feature>
<dbReference type="OrthoDB" id="308383at2759"/>